<keyword evidence="2" id="KW-1185">Reference proteome</keyword>
<protein>
    <submittedName>
        <fullName evidence="1">Reverse transcriptase</fullName>
    </submittedName>
</protein>
<organism evidence="1 2">
    <name type="scientific">Gossypium australe</name>
    <dbReference type="NCBI Taxonomy" id="47621"/>
    <lineage>
        <taxon>Eukaryota</taxon>
        <taxon>Viridiplantae</taxon>
        <taxon>Streptophyta</taxon>
        <taxon>Embryophyta</taxon>
        <taxon>Tracheophyta</taxon>
        <taxon>Spermatophyta</taxon>
        <taxon>Magnoliopsida</taxon>
        <taxon>eudicotyledons</taxon>
        <taxon>Gunneridae</taxon>
        <taxon>Pentapetalae</taxon>
        <taxon>rosids</taxon>
        <taxon>malvids</taxon>
        <taxon>Malvales</taxon>
        <taxon>Malvaceae</taxon>
        <taxon>Malvoideae</taxon>
        <taxon>Gossypium</taxon>
    </lineage>
</organism>
<gene>
    <name evidence="1" type="ORF">EPI10_015853</name>
</gene>
<dbReference type="Proteomes" id="UP000325315">
    <property type="component" value="Unassembled WGS sequence"/>
</dbReference>
<dbReference type="AlphaFoldDB" id="A0A5B6VLH2"/>
<evidence type="ECO:0000313" key="1">
    <source>
        <dbReference type="EMBL" id="KAA3470119.1"/>
    </source>
</evidence>
<comment type="caution">
    <text evidence="1">The sequence shown here is derived from an EMBL/GenBank/DDBJ whole genome shotgun (WGS) entry which is preliminary data.</text>
</comment>
<reference evidence="2" key="1">
    <citation type="journal article" date="2019" name="Plant Biotechnol. J.">
        <title>Genome sequencing of the Australian wild diploid species Gossypium australe highlights disease resistance and delayed gland morphogenesis.</title>
        <authorList>
            <person name="Cai Y."/>
            <person name="Cai X."/>
            <person name="Wang Q."/>
            <person name="Wang P."/>
            <person name="Zhang Y."/>
            <person name="Cai C."/>
            <person name="Xu Y."/>
            <person name="Wang K."/>
            <person name="Zhou Z."/>
            <person name="Wang C."/>
            <person name="Geng S."/>
            <person name="Li B."/>
            <person name="Dong Q."/>
            <person name="Hou Y."/>
            <person name="Wang H."/>
            <person name="Ai P."/>
            <person name="Liu Z."/>
            <person name="Yi F."/>
            <person name="Sun M."/>
            <person name="An G."/>
            <person name="Cheng J."/>
            <person name="Zhang Y."/>
            <person name="Shi Q."/>
            <person name="Xie Y."/>
            <person name="Shi X."/>
            <person name="Chang Y."/>
            <person name="Huang F."/>
            <person name="Chen Y."/>
            <person name="Hong S."/>
            <person name="Mi L."/>
            <person name="Sun Q."/>
            <person name="Zhang L."/>
            <person name="Zhou B."/>
            <person name="Peng R."/>
            <person name="Zhang X."/>
            <person name="Liu F."/>
        </authorList>
    </citation>
    <scope>NUCLEOTIDE SEQUENCE [LARGE SCALE GENOMIC DNA]</scope>
    <source>
        <strain evidence="2">cv. PA1801</strain>
    </source>
</reference>
<dbReference type="PANTHER" id="PTHR46890:SF48">
    <property type="entry name" value="RNA-DIRECTED DNA POLYMERASE"/>
    <property type="match status" value="1"/>
</dbReference>
<name>A0A5B6VLH2_9ROSI</name>
<sequence length="125" mass="13955">MEEIVLALKTMGPKKVAESGVGEFCLDILNKEGSLEGVNMTNIVLTPKVAHPTNLKNFRPITNRLQKVLHICIDEAQSAFVLGRLITDNILLVYELMHTLKKQRMGQHGGLALKLNMSKAYDRVE</sequence>
<dbReference type="OrthoDB" id="1937198at2759"/>
<keyword evidence="1" id="KW-0808">Transferase</keyword>
<keyword evidence="1" id="KW-0548">Nucleotidyltransferase</keyword>
<dbReference type="InterPro" id="IPR052343">
    <property type="entry name" value="Retrotransposon-Effector_Assoc"/>
</dbReference>
<proteinExistence type="predicted"/>
<accession>A0A5B6VLH2</accession>
<dbReference type="GO" id="GO:0003964">
    <property type="term" value="F:RNA-directed DNA polymerase activity"/>
    <property type="evidence" value="ECO:0007669"/>
    <property type="project" value="UniProtKB-KW"/>
</dbReference>
<evidence type="ECO:0000313" key="2">
    <source>
        <dbReference type="Proteomes" id="UP000325315"/>
    </source>
</evidence>
<keyword evidence="1" id="KW-0695">RNA-directed DNA polymerase</keyword>
<dbReference type="EMBL" id="SMMG02000006">
    <property type="protein sequence ID" value="KAA3470119.1"/>
    <property type="molecule type" value="Genomic_DNA"/>
</dbReference>
<dbReference type="PANTHER" id="PTHR46890">
    <property type="entry name" value="NON-LTR RETROLELEMENT REVERSE TRANSCRIPTASE-LIKE PROTEIN-RELATED"/>
    <property type="match status" value="1"/>
</dbReference>